<dbReference type="PANTHER" id="PTHR43047:SF72">
    <property type="entry name" value="OSMOSENSING HISTIDINE PROTEIN KINASE SLN1"/>
    <property type="match status" value="1"/>
</dbReference>
<comment type="caution">
    <text evidence="7">The sequence shown here is derived from an EMBL/GenBank/DDBJ whole genome shotgun (WGS) entry which is preliminary data.</text>
</comment>
<dbReference type="EMBL" id="JAUQSZ010000007">
    <property type="protein sequence ID" value="MDO7843031.1"/>
    <property type="molecule type" value="Genomic_DNA"/>
</dbReference>
<dbReference type="Proteomes" id="UP001176468">
    <property type="component" value="Unassembled WGS sequence"/>
</dbReference>
<protein>
    <recommendedName>
        <fullName evidence="2">histidine kinase</fullName>
        <ecNumber evidence="2">2.7.13.3</ecNumber>
    </recommendedName>
</protein>
<dbReference type="PROSITE" id="PS50109">
    <property type="entry name" value="HIS_KIN"/>
    <property type="match status" value="1"/>
</dbReference>
<keyword evidence="8" id="KW-1185">Reference proteome</keyword>
<dbReference type="SMART" id="SM00388">
    <property type="entry name" value="HisKA"/>
    <property type="match status" value="1"/>
</dbReference>
<feature type="region of interest" description="Disordered" evidence="5">
    <location>
        <begin position="307"/>
        <end position="333"/>
    </location>
</feature>
<evidence type="ECO:0000259" key="6">
    <source>
        <dbReference type="PROSITE" id="PS50109"/>
    </source>
</evidence>
<feature type="compositionally biased region" description="Basic and acidic residues" evidence="5">
    <location>
        <begin position="319"/>
        <end position="333"/>
    </location>
</feature>
<evidence type="ECO:0000256" key="5">
    <source>
        <dbReference type="SAM" id="MobiDB-lite"/>
    </source>
</evidence>
<comment type="catalytic activity">
    <reaction evidence="1">
        <text>ATP + protein L-histidine = ADP + protein N-phospho-L-histidine.</text>
        <dbReference type="EC" id="2.7.13.3"/>
    </reaction>
</comment>
<dbReference type="Gene3D" id="3.30.565.10">
    <property type="entry name" value="Histidine kinase-like ATPase, C-terminal domain"/>
    <property type="match status" value="1"/>
</dbReference>
<evidence type="ECO:0000313" key="8">
    <source>
        <dbReference type="Proteomes" id="UP001176468"/>
    </source>
</evidence>
<dbReference type="SUPFAM" id="SSF55874">
    <property type="entry name" value="ATPase domain of HSP90 chaperone/DNA topoisomerase II/histidine kinase"/>
    <property type="match status" value="1"/>
</dbReference>
<proteinExistence type="predicted"/>
<dbReference type="SUPFAM" id="SSF47384">
    <property type="entry name" value="Homodimeric domain of signal transducing histidine kinase"/>
    <property type="match status" value="1"/>
</dbReference>
<dbReference type="RefSeq" id="WP_304561484.1">
    <property type="nucleotide sequence ID" value="NZ_JAUQSZ010000007.1"/>
</dbReference>
<dbReference type="InterPro" id="IPR036890">
    <property type="entry name" value="HATPase_C_sf"/>
</dbReference>
<dbReference type="InterPro" id="IPR005467">
    <property type="entry name" value="His_kinase_dom"/>
</dbReference>
<keyword evidence="3" id="KW-0808">Transferase</keyword>
<evidence type="ECO:0000256" key="1">
    <source>
        <dbReference type="ARBA" id="ARBA00000085"/>
    </source>
</evidence>
<accession>A0ABT8ZZM2</accession>
<evidence type="ECO:0000256" key="4">
    <source>
        <dbReference type="ARBA" id="ARBA00022777"/>
    </source>
</evidence>
<dbReference type="GO" id="GO:0016301">
    <property type="term" value="F:kinase activity"/>
    <property type="evidence" value="ECO:0007669"/>
    <property type="project" value="UniProtKB-KW"/>
</dbReference>
<name>A0ABT8ZZM2_9SPHN</name>
<dbReference type="Pfam" id="PF00512">
    <property type="entry name" value="HisKA"/>
    <property type="match status" value="1"/>
</dbReference>
<dbReference type="InterPro" id="IPR003661">
    <property type="entry name" value="HisK_dim/P_dom"/>
</dbReference>
<dbReference type="Gene3D" id="1.10.287.130">
    <property type="match status" value="1"/>
</dbReference>
<gene>
    <name evidence="7" type="ORF">Q5H94_11905</name>
</gene>
<dbReference type="InterPro" id="IPR036097">
    <property type="entry name" value="HisK_dim/P_sf"/>
</dbReference>
<dbReference type="CDD" id="cd00082">
    <property type="entry name" value="HisKA"/>
    <property type="match status" value="1"/>
</dbReference>
<organism evidence="7 8">
    <name type="scientific">Sphingomonas immobilis</name>
    <dbReference type="NCBI Taxonomy" id="3063997"/>
    <lineage>
        <taxon>Bacteria</taxon>
        <taxon>Pseudomonadati</taxon>
        <taxon>Pseudomonadota</taxon>
        <taxon>Alphaproteobacteria</taxon>
        <taxon>Sphingomonadales</taxon>
        <taxon>Sphingomonadaceae</taxon>
        <taxon>Sphingomonas</taxon>
    </lineage>
</organism>
<evidence type="ECO:0000313" key="7">
    <source>
        <dbReference type="EMBL" id="MDO7843031.1"/>
    </source>
</evidence>
<dbReference type="EC" id="2.7.13.3" evidence="2"/>
<evidence type="ECO:0000256" key="2">
    <source>
        <dbReference type="ARBA" id="ARBA00012438"/>
    </source>
</evidence>
<sequence length="565" mass="60125">MSTPFGAQSAWRQLVDLVGRGRVDADSDTIGLLRRLRGSVPVRVRSASARAIAFATPPAALVGVFADDETSVAAPVLRTAQLADHEWIAVLPRLSPVGRSILRHRRDLSPTVERALQSFGSVDFVLQQDNAPVAPAPVEAPPEPAAVIAEVRTTTFVSIATVAHKLPVVAEALRKAEETAPADGTFEIAELVARIDAFQRTRDETPQARPQIQTELFTMEAIEAPSFRFETDADGIIRWIEGAARAPLIGLSLDLGDSPAAHVDGVAAGAFRRRSGFANARLVVEGISDAAGQWRISGTPMFDRATGRFSGYRGTARRPRADESAELSRDRRRGDADALRQLVHELRTPTNAIAGFAEMIETQMLGPVPLAYRSRAESIRQQASALLGAIDDIDMAARIDSRALDLRSGSVVLAPMLVRVIEDLAPLATMRGARVETRLASDTIAIVGDDRAIERLLGRLLATLVAAAGAKERIGVAAQIEERQVVIAFDRPEALADYSADGLMQIDAEAAAEEIGAPLLGTGFALRLARNLAVELGGSLTIGGAALTLRLPAALSEGMGQASTN</sequence>
<reference evidence="7" key="1">
    <citation type="submission" date="2023-07" db="EMBL/GenBank/DDBJ databases">
        <authorList>
            <person name="Kim M.K."/>
        </authorList>
    </citation>
    <scope>NUCLEOTIDE SEQUENCE</scope>
    <source>
        <strain evidence="7">CA1-15</strain>
    </source>
</reference>
<dbReference type="PANTHER" id="PTHR43047">
    <property type="entry name" value="TWO-COMPONENT HISTIDINE PROTEIN KINASE"/>
    <property type="match status" value="1"/>
</dbReference>
<evidence type="ECO:0000256" key="3">
    <source>
        <dbReference type="ARBA" id="ARBA00022679"/>
    </source>
</evidence>
<feature type="domain" description="Histidine kinase" evidence="6">
    <location>
        <begin position="341"/>
        <end position="555"/>
    </location>
</feature>
<keyword evidence="4 7" id="KW-0418">Kinase</keyword>